<evidence type="ECO:0000313" key="3">
    <source>
        <dbReference type="EMBL" id="ESQ56227.1"/>
    </source>
</evidence>
<keyword evidence="4" id="KW-1185">Reference proteome</keyword>
<dbReference type="InterPro" id="IPR035979">
    <property type="entry name" value="RBD_domain_sf"/>
</dbReference>
<dbReference type="OMA" id="CERCMSE"/>
<name>V4ML25_EUTSA</name>
<dbReference type="Gramene" id="ESQ56227">
    <property type="protein sequence ID" value="ESQ56227"/>
    <property type="gene ID" value="EUTSA_v10027509mg"/>
</dbReference>
<reference evidence="3 4" key="1">
    <citation type="journal article" date="2013" name="Front. Plant Sci.">
        <title>The Reference Genome of the Halophytic Plant Eutrema salsugineum.</title>
        <authorList>
            <person name="Yang R."/>
            <person name="Jarvis D.E."/>
            <person name="Chen H."/>
            <person name="Beilstein M.A."/>
            <person name="Grimwood J."/>
            <person name="Jenkins J."/>
            <person name="Shu S."/>
            <person name="Prochnik S."/>
            <person name="Xin M."/>
            <person name="Ma C."/>
            <person name="Schmutz J."/>
            <person name="Wing R.A."/>
            <person name="Mitchell-Olds T."/>
            <person name="Schumaker K.S."/>
            <person name="Wang X."/>
        </authorList>
    </citation>
    <scope>NUCLEOTIDE SEQUENCE [LARGE SCALE GENOMIC DNA]</scope>
</reference>
<sequence>EKYECCFESRESAVLNSMENTIFVKGFDPSLARDDIKTALRTHFGTCGKVFVPTECKTGATLGYAFVDMRNNIEKALKLSGSSLGGWNLEVMMDKDRSEFGLTNFRGCKRCFDYHITALKLLPINFV</sequence>
<dbReference type="STRING" id="72664.V4ML25"/>
<dbReference type="Proteomes" id="UP000030689">
    <property type="component" value="Unassembled WGS sequence"/>
</dbReference>
<proteinExistence type="predicted"/>
<gene>
    <name evidence="3" type="ORF">EUTSA_v10027509mg</name>
</gene>
<dbReference type="KEGG" id="eus:EUTSA_v10027509mg"/>
<dbReference type="Gene3D" id="3.30.70.330">
    <property type="match status" value="1"/>
</dbReference>
<evidence type="ECO:0000313" key="4">
    <source>
        <dbReference type="Proteomes" id="UP000030689"/>
    </source>
</evidence>
<dbReference type="GO" id="GO:0003723">
    <property type="term" value="F:RNA binding"/>
    <property type="evidence" value="ECO:0007669"/>
    <property type="project" value="UniProtKB-UniRule"/>
</dbReference>
<keyword evidence="1" id="KW-0694">RNA-binding</keyword>
<dbReference type="EMBL" id="KI517384">
    <property type="protein sequence ID" value="ESQ56227.1"/>
    <property type="molecule type" value="Genomic_DNA"/>
</dbReference>
<protein>
    <recommendedName>
        <fullName evidence="2">RRM domain-containing protein</fullName>
    </recommendedName>
</protein>
<evidence type="ECO:0000259" key="2">
    <source>
        <dbReference type="PROSITE" id="PS50102"/>
    </source>
</evidence>
<feature type="non-terminal residue" evidence="3">
    <location>
        <position position="1"/>
    </location>
</feature>
<dbReference type="AlphaFoldDB" id="V4ML25"/>
<evidence type="ECO:0000256" key="1">
    <source>
        <dbReference type="PROSITE-ProRule" id="PRU00176"/>
    </source>
</evidence>
<dbReference type="eggNOG" id="KOG4210">
    <property type="taxonomic scope" value="Eukaryota"/>
</dbReference>
<accession>V4ML25</accession>
<dbReference type="SMART" id="SM00360">
    <property type="entry name" value="RRM"/>
    <property type="match status" value="1"/>
</dbReference>
<dbReference type="InterPro" id="IPR012677">
    <property type="entry name" value="Nucleotide-bd_a/b_plait_sf"/>
</dbReference>
<dbReference type="Pfam" id="PF00076">
    <property type="entry name" value="RRM_1"/>
    <property type="match status" value="1"/>
</dbReference>
<dbReference type="PROSITE" id="PS50102">
    <property type="entry name" value="RRM"/>
    <property type="match status" value="1"/>
</dbReference>
<feature type="domain" description="RRM" evidence="2">
    <location>
        <begin position="20"/>
        <end position="96"/>
    </location>
</feature>
<dbReference type="InterPro" id="IPR000504">
    <property type="entry name" value="RRM_dom"/>
</dbReference>
<dbReference type="SUPFAM" id="SSF54928">
    <property type="entry name" value="RNA-binding domain, RBD"/>
    <property type="match status" value="1"/>
</dbReference>
<organism evidence="3 4">
    <name type="scientific">Eutrema salsugineum</name>
    <name type="common">Saltwater cress</name>
    <name type="synonym">Sisymbrium salsugineum</name>
    <dbReference type="NCBI Taxonomy" id="72664"/>
    <lineage>
        <taxon>Eukaryota</taxon>
        <taxon>Viridiplantae</taxon>
        <taxon>Streptophyta</taxon>
        <taxon>Embryophyta</taxon>
        <taxon>Tracheophyta</taxon>
        <taxon>Spermatophyta</taxon>
        <taxon>Magnoliopsida</taxon>
        <taxon>eudicotyledons</taxon>
        <taxon>Gunneridae</taxon>
        <taxon>Pentapetalae</taxon>
        <taxon>rosids</taxon>
        <taxon>malvids</taxon>
        <taxon>Brassicales</taxon>
        <taxon>Brassicaceae</taxon>
        <taxon>Eutremeae</taxon>
        <taxon>Eutrema</taxon>
    </lineage>
</organism>